<reference evidence="2" key="1">
    <citation type="submission" date="2023-08" db="EMBL/GenBank/DDBJ databases">
        <authorList>
            <person name="Alioto T."/>
            <person name="Alioto T."/>
            <person name="Gomez Garrido J."/>
        </authorList>
    </citation>
    <scope>NUCLEOTIDE SEQUENCE</scope>
</reference>
<name>A0AAV1FH93_XYRNO</name>
<dbReference type="EMBL" id="OY660870">
    <property type="protein sequence ID" value="CAJ1060786.1"/>
    <property type="molecule type" value="Genomic_DNA"/>
</dbReference>
<proteinExistence type="predicted"/>
<accession>A0AAV1FH93</accession>
<organism evidence="2 3">
    <name type="scientific">Xyrichtys novacula</name>
    <name type="common">Pearly razorfish</name>
    <name type="synonym">Hemipteronotus novacula</name>
    <dbReference type="NCBI Taxonomy" id="13765"/>
    <lineage>
        <taxon>Eukaryota</taxon>
        <taxon>Metazoa</taxon>
        <taxon>Chordata</taxon>
        <taxon>Craniata</taxon>
        <taxon>Vertebrata</taxon>
        <taxon>Euteleostomi</taxon>
        <taxon>Actinopterygii</taxon>
        <taxon>Neopterygii</taxon>
        <taxon>Teleostei</taxon>
        <taxon>Neoteleostei</taxon>
        <taxon>Acanthomorphata</taxon>
        <taxon>Eupercaria</taxon>
        <taxon>Labriformes</taxon>
        <taxon>Labridae</taxon>
        <taxon>Xyrichtys</taxon>
    </lineage>
</organism>
<feature type="region of interest" description="Disordered" evidence="1">
    <location>
        <begin position="57"/>
        <end position="97"/>
    </location>
</feature>
<evidence type="ECO:0000313" key="2">
    <source>
        <dbReference type="EMBL" id="CAJ1060786.1"/>
    </source>
</evidence>
<evidence type="ECO:0000313" key="3">
    <source>
        <dbReference type="Proteomes" id="UP001178508"/>
    </source>
</evidence>
<evidence type="ECO:0000256" key="1">
    <source>
        <dbReference type="SAM" id="MobiDB-lite"/>
    </source>
</evidence>
<keyword evidence="3" id="KW-1185">Reference proteome</keyword>
<protein>
    <submittedName>
        <fullName evidence="2">Uncharacterized protein</fullName>
    </submittedName>
</protein>
<dbReference type="Proteomes" id="UP001178508">
    <property type="component" value="Chromosome 7"/>
</dbReference>
<dbReference type="AlphaFoldDB" id="A0AAV1FH93"/>
<sequence>MNTAKPAKGMILPISSEAVSGQHLVDTEHAAEDVFGYKPAQENKLKSDLKRQLLSLSTSPPDTMFLPQAPASRLGGHEGEGNSALLSEGKQKPKEVEQYRDLKKSHHNEFIILTLQLSSPDFK</sequence>
<gene>
    <name evidence="2" type="ORF">XNOV1_A039709</name>
</gene>